<dbReference type="EMBL" id="SJST01000004">
    <property type="protein sequence ID" value="TCD13910.1"/>
    <property type="molecule type" value="Genomic_DNA"/>
</dbReference>
<dbReference type="InterPro" id="IPR051395">
    <property type="entry name" value="Cytochrome_c_Peroxidase/MauG"/>
</dbReference>
<feature type="binding site" description="covalent" evidence="8">
    <location>
        <position position="194"/>
    </location>
    <ligand>
        <name>heme c</name>
        <dbReference type="ChEBI" id="CHEBI:61717"/>
        <label>2</label>
    </ligand>
</feature>
<dbReference type="InterPro" id="IPR004852">
    <property type="entry name" value="Di-haem_cyt_c_peroxidsae"/>
</dbReference>
<keyword evidence="7 9" id="KW-0408">Iron</keyword>
<evidence type="ECO:0000256" key="3">
    <source>
        <dbReference type="ARBA" id="ARBA00022723"/>
    </source>
</evidence>
<protein>
    <submittedName>
        <fullName evidence="12">Photosynthetic protein synthase I</fullName>
    </submittedName>
</protein>
<evidence type="ECO:0000256" key="6">
    <source>
        <dbReference type="ARBA" id="ARBA00023002"/>
    </source>
</evidence>
<evidence type="ECO:0000256" key="10">
    <source>
        <dbReference type="SAM" id="SignalP"/>
    </source>
</evidence>
<sequence>MRIGIVSCVVVLLGGTAIAQDVTPEPGLELNAARAELGKRLFYDTRLSGDTSLSCASCHQPDKAFTDGAALSAAYTGAAHFRNTPTLANAGFRDAWLHDGRLGTNLNDVAREMITETYLMNMDMRIMQERLKQDPIYVEMFATAGMSEPSNGGARNALMDFVKTIQSRNAPIDTGEMSAAAQRGQGIFEGKGGCASCHAGVRFTDDRPHNTGVPNNPEIWTDAERHSAFVTYAKFFGVPNYMNLREDLGAYVRNRRDGTRRSFLTPTLRELTWTAPYMHNGIFATLEEVVDFYDAGGGDDPLKDESLRPLGLVPSEKDDLIAFLESLSGDSFDTEAYVWREDDYDYSLIENWRDVPN</sequence>
<proteinExistence type="predicted"/>
<name>A0A4R0P9S1_9HYPH</name>
<dbReference type="GO" id="GO:0020037">
    <property type="term" value="F:heme binding"/>
    <property type="evidence" value="ECO:0007669"/>
    <property type="project" value="InterPro"/>
</dbReference>
<dbReference type="PANTHER" id="PTHR30600">
    <property type="entry name" value="CYTOCHROME C PEROXIDASE-RELATED"/>
    <property type="match status" value="1"/>
</dbReference>
<dbReference type="PIRSF" id="PIRSF000294">
    <property type="entry name" value="Cytochrome-c_peroxidase"/>
    <property type="match status" value="1"/>
</dbReference>
<feature type="binding site" description="axial binding residue" evidence="9">
    <location>
        <position position="59"/>
    </location>
    <ligand>
        <name>heme c</name>
        <dbReference type="ChEBI" id="CHEBI:61717"/>
        <label>1</label>
    </ligand>
    <ligandPart>
        <name>Fe</name>
        <dbReference type="ChEBI" id="CHEBI:18248"/>
    </ligandPart>
</feature>
<keyword evidence="6" id="KW-0560">Oxidoreductase</keyword>
<feature type="domain" description="Cytochrome c" evidence="11">
    <location>
        <begin position="33"/>
        <end position="169"/>
    </location>
</feature>
<dbReference type="GO" id="GO:0046872">
    <property type="term" value="F:metal ion binding"/>
    <property type="evidence" value="ECO:0007669"/>
    <property type="project" value="UniProtKB-KW"/>
</dbReference>
<feature type="binding site" description="covalent" evidence="8">
    <location>
        <position position="55"/>
    </location>
    <ligand>
        <name>heme c</name>
        <dbReference type="ChEBI" id="CHEBI:61717"/>
        <label>1</label>
    </ligand>
</feature>
<keyword evidence="3 9" id="KW-0479">Metal-binding</keyword>
<dbReference type="InterPro" id="IPR009056">
    <property type="entry name" value="Cyt_c-like_dom"/>
</dbReference>
<dbReference type="SUPFAM" id="SSF46626">
    <property type="entry name" value="Cytochrome c"/>
    <property type="match status" value="2"/>
</dbReference>
<dbReference type="Pfam" id="PF03150">
    <property type="entry name" value="CCP_MauG"/>
    <property type="match status" value="1"/>
</dbReference>
<keyword evidence="2 8" id="KW-0349">Heme</keyword>
<organism evidence="12 13">
    <name type="scientific">Oricola cellulosilytica</name>
    <dbReference type="NCBI Taxonomy" id="1429082"/>
    <lineage>
        <taxon>Bacteria</taxon>
        <taxon>Pseudomonadati</taxon>
        <taxon>Pseudomonadota</taxon>
        <taxon>Alphaproteobacteria</taxon>
        <taxon>Hyphomicrobiales</taxon>
        <taxon>Ahrensiaceae</taxon>
        <taxon>Oricola</taxon>
    </lineage>
</organism>
<comment type="PTM">
    <text evidence="8">Binds 2 heme groups per subunit.</text>
</comment>
<evidence type="ECO:0000256" key="4">
    <source>
        <dbReference type="ARBA" id="ARBA00022729"/>
    </source>
</evidence>
<comment type="subcellular location">
    <subcellularLocation>
        <location evidence="1">Periplasm</location>
    </subcellularLocation>
</comment>
<evidence type="ECO:0000256" key="2">
    <source>
        <dbReference type="ARBA" id="ARBA00022617"/>
    </source>
</evidence>
<dbReference type="PANTHER" id="PTHR30600:SF10">
    <property type="entry name" value="BLL6722 PROTEIN"/>
    <property type="match status" value="1"/>
</dbReference>
<feature type="chain" id="PRO_5020862559" evidence="10">
    <location>
        <begin position="20"/>
        <end position="357"/>
    </location>
</feature>
<evidence type="ECO:0000256" key="1">
    <source>
        <dbReference type="ARBA" id="ARBA00004418"/>
    </source>
</evidence>
<comment type="cofactor">
    <cofactor evidence="8">
        <name>heme</name>
        <dbReference type="ChEBI" id="CHEBI:30413"/>
    </cofactor>
    <text evidence="8">Binds 2 heme groups.</text>
</comment>
<feature type="signal peptide" evidence="10">
    <location>
        <begin position="1"/>
        <end position="19"/>
    </location>
</feature>
<dbReference type="Proteomes" id="UP000291301">
    <property type="component" value="Unassembled WGS sequence"/>
</dbReference>
<evidence type="ECO:0000256" key="9">
    <source>
        <dbReference type="PIRSR" id="PIRSR000294-2"/>
    </source>
</evidence>
<evidence type="ECO:0000256" key="8">
    <source>
        <dbReference type="PIRSR" id="PIRSR000294-1"/>
    </source>
</evidence>
<feature type="binding site" description="covalent" evidence="8">
    <location>
        <position position="197"/>
    </location>
    <ligand>
        <name>heme c</name>
        <dbReference type="ChEBI" id="CHEBI:61717"/>
        <label>2</label>
    </ligand>
</feature>
<gene>
    <name evidence="12" type="ORF">E0D97_12075</name>
</gene>
<dbReference type="GO" id="GO:0004130">
    <property type="term" value="F:cytochrome-c peroxidase activity"/>
    <property type="evidence" value="ECO:0007669"/>
    <property type="project" value="TreeGrafter"/>
</dbReference>
<feature type="binding site" description="axial binding residue" evidence="9">
    <location>
        <position position="198"/>
    </location>
    <ligand>
        <name>heme c</name>
        <dbReference type="ChEBI" id="CHEBI:61717"/>
        <label>2</label>
    </ligand>
    <ligandPart>
        <name>Fe</name>
        <dbReference type="ChEBI" id="CHEBI:18248"/>
    </ligandPart>
</feature>
<dbReference type="GO" id="GO:0042597">
    <property type="term" value="C:periplasmic space"/>
    <property type="evidence" value="ECO:0007669"/>
    <property type="project" value="UniProtKB-SubCell"/>
</dbReference>
<keyword evidence="5" id="KW-0574">Periplasm</keyword>
<evidence type="ECO:0000313" key="13">
    <source>
        <dbReference type="Proteomes" id="UP000291301"/>
    </source>
</evidence>
<evidence type="ECO:0000259" key="11">
    <source>
        <dbReference type="PROSITE" id="PS51007"/>
    </source>
</evidence>
<dbReference type="GO" id="GO:0009055">
    <property type="term" value="F:electron transfer activity"/>
    <property type="evidence" value="ECO:0007669"/>
    <property type="project" value="InterPro"/>
</dbReference>
<dbReference type="PROSITE" id="PS51007">
    <property type="entry name" value="CYTC"/>
    <property type="match status" value="2"/>
</dbReference>
<accession>A0A4R0P9S1</accession>
<dbReference type="InterPro" id="IPR036909">
    <property type="entry name" value="Cyt_c-like_dom_sf"/>
</dbReference>
<feature type="binding site" description="covalent" evidence="8">
    <location>
        <position position="58"/>
    </location>
    <ligand>
        <name>heme c</name>
        <dbReference type="ChEBI" id="CHEBI:61717"/>
        <label>1</label>
    </ligand>
</feature>
<comment type="caution">
    <text evidence="12">The sequence shown here is derived from an EMBL/GenBank/DDBJ whole genome shotgun (WGS) entry which is preliminary data.</text>
</comment>
<dbReference type="InterPro" id="IPR026259">
    <property type="entry name" value="MauG/Cytc_peroxidase"/>
</dbReference>
<evidence type="ECO:0000256" key="7">
    <source>
        <dbReference type="ARBA" id="ARBA00023004"/>
    </source>
</evidence>
<dbReference type="AlphaFoldDB" id="A0A4R0P9S1"/>
<keyword evidence="4 10" id="KW-0732">Signal</keyword>
<keyword evidence="13" id="KW-1185">Reference proteome</keyword>
<dbReference type="Gene3D" id="1.10.760.10">
    <property type="entry name" value="Cytochrome c-like domain"/>
    <property type="match status" value="2"/>
</dbReference>
<evidence type="ECO:0000256" key="5">
    <source>
        <dbReference type="ARBA" id="ARBA00022764"/>
    </source>
</evidence>
<feature type="domain" description="Cytochrome c" evidence="11">
    <location>
        <begin position="179"/>
        <end position="328"/>
    </location>
</feature>
<dbReference type="OrthoDB" id="9805202at2"/>
<reference evidence="12 13" key="1">
    <citation type="journal article" date="2015" name="Antonie Van Leeuwenhoek">
        <title>Oricola cellulosilytica gen. nov., sp. nov., a cellulose-degrading bacterium of the family Phyllobacteriaceae isolated from surface seashore water, and emended descriptions of Mesorhizobium loti and Phyllobacterium myrsinacearum.</title>
        <authorList>
            <person name="Hameed A."/>
            <person name="Shahina M."/>
            <person name="Lai W.A."/>
            <person name="Lin S.Y."/>
            <person name="Young L.S."/>
            <person name="Liu Y.C."/>
            <person name="Hsu Y.H."/>
            <person name="Young C.C."/>
        </authorList>
    </citation>
    <scope>NUCLEOTIDE SEQUENCE [LARGE SCALE GENOMIC DNA]</scope>
    <source>
        <strain evidence="12 13">KCTC 52183</strain>
    </source>
</reference>
<evidence type="ECO:0000313" key="12">
    <source>
        <dbReference type="EMBL" id="TCD13910.1"/>
    </source>
</evidence>